<accession>A0A7I4YIR7</accession>
<dbReference type="WBParaSite" id="HCON_00103870-00001">
    <property type="protein sequence ID" value="HCON_00103870-00001"/>
    <property type="gene ID" value="HCON_00103870"/>
</dbReference>
<organism evidence="2 3">
    <name type="scientific">Haemonchus contortus</name>
    <name type="common">Barber pole worm</name>
    <dbReference type="NCBI Taxonomy" id="6289"/>
    <lineage>
        <taxon>Eukaryota</taxon>
        <taxon>Metazoa</taxon>
        <taxon>Ecdysozoa</taxon>
        <taxon>Nematoda</taxon>
        <taxon>Chromadorea</taxon>
        <taxon>Rhabditida</taxon>
        <taxon>Rhabditina</taxon>
        <taxon>Rhabditomorpha</taxon>
        <taxon>Strongyloidea</taxon>
        <taxon>Trichostrongylidae</taxon>
        <taxon>Haemonchus</taxon>
    </lineage>
</organism>
<name>A0A7I4YIR7_HAECO</name>
<protein>
    <submittedName>
        <fullName evidence="3">Ground-like domain-containing protein</fullName>
    </submittedName>
</protein>
<dbReference type="AlphaFoldDB" id="A0A7I4YIR7"/>
<dbReference type="Proteomes" id="UP000025227">
    <property type="component" value="Unplaced"/>
</dbReference>
<dbReference type="OrthoDB" id="5843969at2759"/>
<evidence type="ECO:0000256" key="1">
    <source>
        <dbReference type="SAM" id="SignalP"/>
    </source>
</evidence>
<proteinExistence type="predicted"/>
<reference evidence="3" key="1">
    <citation type="submission" date="2020-12" db="UniProtKB">
        <authorList>
            <consortium name="WormBaseParasite"/>
        </authorList>
    </citation>
    <scope>IDENTIFICATION</scope>
    <source>
        <strain evidence="3">MHco3</strain>
    </source>
</reference>
<keyword evidence="2" id="KW-1185">Reference proteome</keyword>
<feature type="chain" id="PRO_5029724343" evidence="1">
    <location>
        <begin position="24"/>
        <end position="185"/>
    </location>
</feature>
<keyword evidence="1" id="KW-0732">Signal</keyword>
<sequence>MTQLIGMYRLALLVLATAYGAVADEEVKENVAAGYFSPVQVDPGYGYDQPSYQQPSYQPPQYYQPPQIVLPPFALPTFDVAYCSVFASFPLVGAKRYKDHRRRGPPGMRRFERQSCRNTAVFSWKSCDTCCKISSRVDEKIPMSSITGALFVFDPDLDFRQNGNMAEDSSNNKAVQCVCCAPKVY</sequence>
<evidence type="ECO:0000313" key="3">
    <source>
        <dbReference type="WBParaSite" id="HCON_00103870-00001"/>
    </source>
</evidence>
<feature type="signal peptide" evidence="1">
    <location>
        <begin position="1"/>
        <end position="23"/>
    </location>
</feature>
<dbReference type="OMA" id="QCVCCTS"/>
<evidence type="ECO:0000313" key="2">
    <source>
        <dbReference type="Proteomes" id="UP000025227"/>
    </source>
</evidence>